<dbReference type="PANTHER" id="PTHR43333">
    <property type="entry name" value="2-HACID_DH_C DOMAIN-CONTAINING PROTEIN"/>
    <property type="match status" value="1"/>
</dbReference>
<comment type="caution">
    <text evidence="4">The sequence shown here is derived from an EMBL/GenBank/DDBJ whole genome shotgun (WGS) entry which is preliminary data.</text>
</comment>
<keyword evidence="5" id="KW-1185">Reference proteome</keyword>
<accession>A0ABT4QK54</accession>
<dbReference type="Proteomes" id="UP001527882">
    <property type="component" value="Unassembled WGS sequence"/>
</dbReference>
<dbReference type="InterPro" id="IPR036291">
    <property type="entry name" value="NAD(P)-bd_dom_sf"/>
</dbReference>
<organism evidence="4 5">
    <name type="scientific">Paenibacillus gyeongsangnamensis</name>
    <dbReference type="NCBI Taxonomy" id="3388067"/>
    <lineage>
        <taxon>Bacteria</taxon>
        <taxon>Bacillati</taxon>
        <taxon>Bacillota</taxon>
        <taxon>Bacilli</taxon>
        <taxon>Bacillales</taxon>
        <taxon>Paenibacillaceae</taxon>
        <taxon>Paenibacillus</taxon>
    </lineage>
</organism>
<gene>
    <name evidence="4" type="ORF">O9H85_33000</name>
</gene>
<protein>
    <submittedName>
        <fullName evidence="4">NAD(P)-dependent oxidoreductase</fullName>
    </submittedName>
</protein>
<dbReference type="PANTHER" id="PTHR43333:SF1">
    <property type="entry name" value="D-ISOMER SPECIFIC 2-HYDROXYACID DEHYDROGENASE NAD-BINDING DOMAIN-CONTAINING PROTEIN"/>
    <property type="match status" value="1"/>
</dbReference>
<evidence type="ECO:0000313" key="5">
    <source>
        <dbReference type="Proteomes" id="UP001527882"/>
    </source>
</evidence>
<evidence type="ECO:0000256" key="2">
    <source>
        <dbReference type="ARBA" id="ARBA00023027"/>
    </source>
</evidence>
<dbReference type="EMBL" id="JAQAGZ010000031">
    <property type="protein sequence ID" value="MCZ8517086.1"/>
    <property type="molecule type" value="Genomic_DNA"/>
</dbReference>
<dbReference type="SUPFAM" id="SSF51735">
    <property type="entry name" value="NAD(P)-binding Rossmann-fold domains"/>
    <property type="match status" value="1"/>
</dbReference>
<dbReference type="Gene3D" id="3.40.50.720">
    <property type="entry name" value="NAD(P)-binding Rossmann-like Domain"/>
    <property type="match status" value="2"/>
</dbReference>
<keyword evidence="2" id="KW-0520">NAD</keyword>
<feature type="domain" description="D-isomer specific 2-hydroxyacid dehydrogenase NAD-binding" evidence="3">
    <location>
        <begin position="44"/>
        <end position="94"/>
    </location>
</feature>
<proteinExistence type="predicted"/>
<sequence length="131" mass="14861">MTSITKVLITWNIKENLLEDLKSQFPNVRFDVKLNEQEIDDNVRGNVFKEQELIDALKKRQVAGAGLDVFVTEPLPEDSPFYGLEQVLLSPHISGATPYSASRTVRIFAENLKRFQSQLPLLNLVNKKAGY</sequence>
<dbReference type="Pfam" id="PF02826">
    <property type="entry name" value="2-Hacid_dh_C"/>
    <property type="match status" value="1"/>
</dbReference>
<evidence type="ECO:0000313" key="4">
    <source>
        <dbReference type="EMBL" id="MCZ8517086.1"/>
    </source>
</evidence>
<reference evidence="4 5" key="1">
    <citation type="submission" date="2022-12" db="EMBL/GenBank/DDBJ databases">
        <title>Draft genome sequence of Paenibacillus sp. dW9.</title>
        <authorList>
            <person name="Choi E.-W."/>
            <person name="Kim D.-U."/>
        </authorList>
    </citation>
    <scope>NUCLEOTIDE SEQUENCE [LARGE SCALE GENOMIC DNA]</scope>
    <source>
        <strain evidence="5">dW9</strain>
    </source>
</reference>
<dbReference type="RefSeq" id="WP_269885619.1">
    <property type="nucleotide sequence ID" value="NZ_JAQAGZ010000031.1"/>
</dbReference>
<evidence type="ECO:0000259" key="3">
    <source>
        <dbReference type="Pfam" id="PF02826"/>
    </source>
</evidence>
<dbReference type="InterPro" id="IPR006140">
    <property type="entry name" value="D-isomer_DH_NAD-bd"/>
</dbReference>
<keyword evidence="1" id="KW-0560">Oxidoreductase</keyword>
<name>A0ABT4QK54_9BACL</name>
<evidence type="ECO:0000256" key="1">
    <source>
        <dbReference type="ARBA" id="ARBA00023002"/>
    </source>
</evidence>